<name>A0AAE3NN78_9RHOB</name>
<gene>
    <name evidence="6" type="ORF">P1J78_01545</name>
</gene>
<dbReference type="Pfam" id="PF01226">
    <property type="entry name" value="Form_Nir_trans"/>
    <property type="match status" value="1"/>
</dbReference>
<feature type="transmembrane region" description="Helical" evidence="5">
    <location>
        <begin position="54"/>
        <end position="75"/>
    </location>
</feature>
<keyword evidence="4 5" id="KW-0472">Membrane</keyword>
<dbReference type="PANTHER" id="PTHR30520:SF2">
    <property type="entry name" value="INNER MEMBRANE PROTEIN YFDC"/>
    <property type="match status" value="1"/>
</dbReference>
<feature type="transmembrane region" description="Helical" evidence="5">
    <location>
        <begin position="207"/>
        <end position="228"/>
    </location>
</feature>
<keyword evidence="2 5" id="KW-0812">Transmembrane</keyword>
<evidence type="ECO:0000256" key="4">
    <source>
        <dbReference type="ARBA" id="ARBA00023136"/>
    </source>
</evidence>
<dbReference type="PANTHER" id="PTHR30520">
    <property type="entry name" value="FORMATE TRANSPORTER-RELATED"/>
    <property type="match status" value="1"/>
</dbReference>
<evidence type="ECO:0000256" key="5">
    <source>
        <dbReference type="SAM" id="Phobius"/>
    </source>
</evidence>
<evidence type="ECO:0000256" key="3">
    <source>
        <dbReference type="ARBA" id="ARBA00022989"/>
    </source>
</evidence>
<feature type="transmembrane region" description="Helical" evidence="5">
    <location>
        <begin position="248"/>
        <end position="272"/>
    </location>
</feature>
<evidence type="ECO:0000256" key="1">
    <source>
        <dbReference type="ARBA" id="ARBA00004141"/>
    </source>
</evidence>
<accession>A0AAE3NN78</accession>
<dbReference type="AlphaFoldDB" id="A0AAE3NN78"/>
<dbReference type="GO" id="GO:0005886">
    <property type="term" value="C:plasma membrane"/>
    <property type="evidence" value="ECO:0007669"/>
    <property type="project" value="TreeGrafter"/>
</dbReference>
<dbReference type="InterPro" id="IPR000292">
    <property type="entry name" value="For/NO2_transpt"/>
</dbReference>
<dbReference type="RefSeq" id="WP_275565546.1">
    <property type="nucleotide sequence ID" value="NZ_JARGYC010000002.1"/>
</dbReference>
<dbReference type="GO" id="GO:0015499">
    <property type="term" value="F:formate transmembrane transporter activity"/>
    <property type="evidence" value="ECO:0007669"/>
    <property type="project" value="TreeGrafter"/>
</dbReference>
<reference evidence="6" key="1">
    <citation type="submission" date="2023-03" db="EMBL/GenBank/DDBJ databases">
        <title>Multiphase analysis and comparison of six strains from genera Psychromarinibacter, Lutimaribacter, and Maritimibacter, including a novel species: Psychromarinibacter sediminicola sp. nov.</title>
        <authorList>
            <person name="Wang Y.-H."/>
            <person name="Ye M.-Q."/>
            <person name="Du Z.-J."/>
        </authorList>
    </citation>
    <scope>NUCLEOTIDE SEQUENCE</scope>
    <source>
        <strain evidence="6">C21-152</strain>
    </source>
</reference>
<dbReference type="InterPro" id="IPR023271">
    <property type="entry name" value="Aquaporin-like"/>
</dbReference>
<keyword evidence="7" id="KW-1185">Reference proteome</keyword>
<proteinExistence type="predicted"/>
<dbReference type="EMBL" id="JARGYC010000002">
    <property type="protein sequence ID" value="MDF0599404.1"/>
    <property type="molecule type" value="Genomic_DNA"/>
</dbReference>
<evidence type="ECO:0000256" key="2">
    <source>
        <dbReference type="ARBA" id="ARBA00022692"/>
    </source>
</evidence>
<feature type="transmembrane region" description="Helical" evidence="5">
    <location>
        <begin position="182"/>
        <end position="200"/>
    </location>
</feature>
<evidence type="ECO:0000313" key="7">
    <source>
        <dbReference type="Proteomes" id="UP001220964"/>
    </source>
</evidence>
<dbReference type="Gene3D" id="1.20.1080.10">
    <property type="entry name" value="Glycerol uptake facilitator protein"/>
    <property type="match status" value="1"/>
</dbReference>
<keyword evidence="3 5" id="KW-1133">Transmembrane helix</keyword>
<comment type="caution">
    <text evidence="6">The sequence shown here is derived from an EMBL/GenBank/DDBJ whole genome shotgun (WGS) entry which is preliminary data.</text>
</comment>
<organism evidence="6 7">
    <name type="scientific">Psychromarinibacter sediminicola</name>
    <dbReference type="NCBI Taxonomy" id="3033385"/>
    <lineage>
        <taxon>Bacteria</taxon>
        <taxon>Pseudomonadati</taxon>
        <taxon>Pseudomonadota</taxon>
        <taxon>Alphaproteobacteria</taxon>
        <taxon>Rhodobacterales</taxon>
        <taxon>Paracoccaceae</taxon>
        <taxon>Psychromarinibacter</taxon>
    </lineage>
</organism>
<evidence type="ECO:0000313" key="6">
    <source>
        <dbReference type="EMBL" id="MDF0599404.1"/>
    </source>
</evidence>
<protein>
    <submittedName>
        <fullName evidence="6">Formate/nitrite transporter family protein</fullName>
    </submittedName>
</protein>
<feature type="transmembrane region" description="Helical" evidence="5">
    <location>
        <begin position="132"/>
        <end position="155"/>
    </location>
</feature>
<comment type="subcellular location">
    <subcellularLocation>
        <location evidence="1">Membrane</location>
        <topology evidence="1">Multi-pass membrane protein</topology>
    </subcellularLocation>
</comment>
<dbReference type="Proteomes" id="UP001220964">
    <property type="component" value="Unassembled WGS sequence"/>
</dbReference>
<feature type="transmembrane region" description="Helical" evidence="5">
    <location>
        <begin position="95"/>
        <end position="120"/>
    </location>
</feature>
<sequence length="287" mass="31412">MKDRTEDDKQTDNLVEQEADQIAVEEATPLAPRLIYEVVRRDAREELERPFHSLIWSAMAAGGLISFSLVAEAIFRTHLPDVPGRYLIENLGYAFGFLLVIMGKMQLFTENTITTVMPLMSDPCRRYYQRAAALWGIVLTGNVIGALAAALFFTYTAALPADVHAATLAISEHAASFDADVAFARAIPAGILIAAIVWMLPQAEGAGFLLVLSFTWLIAAGDFTHIIVGSVEMWMLLLADALSPSEAAFRFFLPVLAGNIVGGTAIFSLLAWGQVREEVRRQQDHGD</sequence>